<comment type="subcellular location">
    <subcellularLocation>
        <location evidence="1">Membrane</location>
        <topology evidence="1">Multi-pass membrane protein</topology>
    </subcellularLocation>
</comment>
<feature type="transmembrane region" description="Helical" evidence="5">
    <location>
        <begin position="409"/>
        <end position="430"/>
    </location>
</feature>
<keyword evidence="2 5" id="KW-0812">Transmembrane</keyword>
<protein>
    <submittedName>
        <fullName evidence="7">MFS general substrate transporter</fullName>
    </submittedName>
</protein>
<dbReference type="Pfam" id="PF07690">
    <property type="entry name" value="MFS_1"/>
    <property type="match status" value="1"/>
</dbReference>
<dbReference type="GeneID" id="30996755"/>
<accession>A0A1E4RKG3</accession>
<feature type="transmembrane region" description="Helical" evidence="5">
    <location>
        <begin position="108"/>
        <end position="124"/>
    </location>
</feature>
<dbReference type="InterPro" id="IPR011701">
    <property type="entry name" value="MFS"/>
</dbReference>
<dbReference type="RefSeq" id="XP_020076834.1">
    <property type="nucleotide sequence ID" value="XM_020222206.1"/>
</dbReference>
<feature type="transmembrane region" description="Helical" evidence="5">
    <location>
        <begin position="249"/>
        <end position="267"/>
    </location>
</feature>
<evidence type="ECO:0000256" key="3">
    <source>
        <dbReference type="ARBA" id="ARBA00022989"/>
    </source>
</evidence>
<evidence type="ECO:0000259" key="6">
    <source>
        <dbReference type="PROSITE" id="PS50850"/>
    </source>
</evidence>
<dbReference type="InterPro" id="IPR020846">
    <property type="entry name" value="MFS_dom"/>
</dbReference>
<dbReference type="OrthoDB" id="413079at2759"/>
<name>A0A1E4RKG3_9ASCO</name>
<dbReference type="PROSITE" id="PS50850">
    <property type="entry name" value="MFS"/>
    <property type="match status" value="1"/>
</dbReference>
<reference evidence="8" key="1">
    <citation type="submission" date="2016-05" db="EMBL/GenBank/DDBJ databases">
        <title>Comparative genomics of biotechnologically important yeasts.</title>
        <authorList>
            <consortium name="DOE Joint Genome Institute"/>
            <person name="Riley R."/>
            <person name="Haridas S."/>
            <person name="Wolfe K.H."/>
            <person name="Lopes M.R."/>
            <person name="Hittinger C.T."/>
            <person name="Goker M."/>
            <person name="Salamov A."/>
            <person name="Wisecaver J."/>
            <person name="Long T.M."/>
            <person name="Aerts A.L."/>
            <person name="Barry K."/>
            <person name="Choi C."/>
            <person name="Clum A."/>
            <person name="Coughlan A.Y."/>
            <person name="Deshpande S."/>
            <person name="Douglass A.P."/>
            <person name="Hanson S.J."/>
            <person name="Klenk H.-P."/>
            <person name="Labutti K."/>
            <person name="Lapidus A."/>
            <person name="Lindquist E."/>
            <person name="Lipzen A."/>
            <person name="Meier-Kolthoff J.P."/>
            <person name="Ohm R.A."/>
            <person name="Otillar R.P."/>
            <person name="Pangilinan J."/>
            <person name="Peng Y."/>
            <person name="Rokas A."/>
            <person name="Rosa C.A."/>
            <person name="Scheuner C."/>
            <person name="Sibirny A.A."/>
            <person name="Slot J.C."/>
            <person name="Stielow J.B."/>
            <person name="Sun H."/>
            <person name="Kurtzman C.P."/>
            <person name="Blackwell M."/>
            <person name="Grigoriev I.V."/>
            <person name="Jeffries T.W."/>
        </authorList>
    </citation>
    <scope>NUCLEOTIDE SEQUENCE [LARGE SCALE GENOMIC DNA]</scope>
    <source>
        <strain evidence="8">NRRL Y-1933</strain>
    </source>
</reference>
<dbReference type="AlphaFoldDB" id="A0A1E4RKG3"/>
<proteinExistence type="predicted"/>
<feature type="transmembrane region" description="Helical" evidence="5">
    <location>
        <begin position="287"/>
        <end position="308"/>
    </location>
</feature>
<gene>
    <name evidence="7" type="ORF">HYPBUDRAFT_156514</name>
</gene>
<evidence type="ECO:0000313" key="8">
    <source>
        <dbReference type="Proteomes" id="UP000095085"/>
    </source>
</evidence>
<dbReference type="SUPFAM" id="SSF103473">
    <property type="entry name" value="MFS general substrate transporter"/>
    <property type="match status" value="1"/>
</dbReference>
<feature type="transmembrane region" description="Helical" evidence="5">
    <location>
        <begin position="195"/>
        <end position="215"/>
    </location>
</feature>
<feature type="domain" description="Major facilitator superfamily (MFS) profile" evidence="6">
    <location>
        <begin position="43"/>
        <end position="432"/>
    </location>
</feature>
<dbReference type="PANTHER" id="PTHR23514:SF6">
    <property type="entry name" value="MAJOR FACILITATOR SUPERFAMILY (MFS) PROFILE DOMAIN-CONTAINING PROTEIN"/>
    <property type="match status" value="1"/>
</dbReference>
<evidence type="ECO:0000256" key="1">
    <source>
        <dbReference type="ARBA" id="ARBA00004141"/>
    </source>
</evidence>
<sequence length="449" mass="48983">MSIISLIKKTEAVSVSQDLGQDADRVDEKPKMTINNPPRNKYRVAALCVYVFSCGYTDAAPGALLPFIEKYYNINYTLVSLVWMSNAVGFLIVAALASKIQPLLGKQYSFMFGIFLSAIHFSIVSAGSHFALTVAAFAFGGAGLAMCLAQTNVFLANLEKLTLYLSYTHGAYGLGATISPLLGTLIASHGIPWHFVYLINLGQMVISFVLVGLAFQGSEKDLKQFEADSMEDEVSDRSPSSKSTMREAVTNRITWIFAFLILFYQGSEVSISGWCVTYLIDYKGGDINSIGYVALAFWAGLTFGRLFLTHPSAKYFGVRRSLLVMCFITIVVVVLAWALPTTIAASTFVALAGIWIGPLYSYVVGTSVKPGMLPRKIQYTSLTIITAFGSAGGAIFPFIIGLLSEPAGSFVVFPVFLVLYSSIFVLWAALPNIERNTGGKPMTLWQRLW</sequence>
<feature type="transmembrane region" description="Helical" evidence="5">
    <location>
        <begin position="44"/>
        <end position="68"/>
    </location>
</feature>
<keyword evidence="8" id="KW-1185">Reference proteome</keyword>
<feature type="transmembrane region" description="Helical" evidence="5">
    <location>
        <begin position="320"/>
        <end position="339"/>
    </location>
</feature>
<keyword evidence="3 5" id="KW-1133">Transmembrane helix</keyword>
<keyword evidence="4 5" id="KW-0472">Membrane</keyword>
<evidence type="ECO:0000256" key="4">
    <source>
        <dbReference type="ARBA" id="ARBA00023136"/>
    </source>
</evidence>
<dbReference type="PANTHER" id="PTHR23514">
    <property type="entry name" value="BYPASS OF STOP CODON PROTEIN 6"/>
    <property type="match status" value="1"/>
</dbReference>
<organism evidence="7 8">
    <name type="scientific">Hyphopichia burtonii NRRL Y-1933</name>
    <dbReference type="NCBI Taxonomy" id="984485"/>
    <lineage>
        <taxon>Eukaryota</taxon>
        <taxon>Fungi</taxon>
        <taxon>Dikarya</taxon>
        <taxon>Ascomycota</taxon>
        <taxon>Saccharomycotina</taxon>
        <taxon>Pichiomycetes</taxon>
        <taxon>Debaryomycetaceae</taxon>
        <taxon>Hyphopichia</taxon>
    </lineage>
</organism>
<dbReference type="GO" id="GO:0022857">
    <property type="term" value="F:transmembrane transporter activity"/>
    <property type="evidence" value="ECO:0007669"/>
    <property type="project" value="InterPro"/>
</dbReference>
<feature type="transmembrane region" description="Helical" evidence="5">
    <location>
        <begin position="74"/>
        <end position="96"/>
    </location>
</feature>
<dbReference type="STRING" id="984485.A0A1E4RKG3"/>
<feature type="transmembrane region" description="Helical" evidence="5">
    <location>
        <begin position="377"/>
        <end position="403"/>
    </location>
</feature>
<dbReference type="FunFam" id="1.20.1250.20:FF:000286">
    <property type="entry name" value="MFS efflux transporter"/>
    <property type="match status" value="1"/>
</dbReference>
<dbReference type="Proteomes" id="UP000095085">
    <property type="component" value="Unassembled WGS sequence"/>
</dbReference>
<feature type="transmembrane region" description="Helical" evidence="5">
    <location>
        <begin position="161"/>
        <end position="183"/>
    </location>
</feature>
<feature type="transmembrane region" description="Helical" evidence="5">
    <location>
        <begin position="345"/>
        <end position="365"/>
    </location>
</feature>
<dbReference type="Gene3D" id="1.20.1250.20">
    <property type="entry name" value="MFS general substrate transporter like domains"/>
    <property type="match status" value="2"/>
</dbReference>
<evidence type="ECO:0000313" key="7">
    <source>
        <dbReference type="EMBL" id="ODV67767.1"/>
    </source>
</evidence>
<dbReference type="InterPro" id="IPR051788">
    <property type="entry name" value="MFS_Transporter"/>
</dbReference>
<feature type="transmembrane region" description="Helical" evidence="5">
    <location>
        <begin position="130"/>
        <end position="149"/>
    </location>
</feature>
<dbReference type="InterPro" id="IPR036259">
    <property type="entry name" value="MFS_trans_sf"/>
</dbReference>
<evidence type="ECO:0000256" key="5">
    <source>
        <dbReference type="SAM" id="Phobius"/>
    </source>
</evidence>
<dbReference type="EMBL" id="KV454540">
    <property type="protein sequence ID" value="ODV67767.1"/>
    <property type="molecule type" value="Genomic_DNA"/>
</dbReference>
<dbReference type="GO" id="GO:0016020">
    <property type="term" value="C:membrane"/>
    <property type="evidence" value="ECO:0007669"/>
    <property type="project" value="UniProtKB-SubCell"/>
</dbReference>
<evidence type="ECO:0000256" key="2">
    <source>
        <dbReference type="ARBA" id="ARBA00022692"/>
    </source>
</evidence>